<dbReference type="GO" id="GO:0004222">
    <property type="term" value="F:metalloendopeptidase activity"/>
    <property type="evidence" value="ECO:0007669"/>
    <property type="project" value="UniProtKB-UniRule"/>
</dbReference>
<dbReference type="Pfam" id="PF01400">
    <property type="entry name" value="Astacin"/>
    <property type="match status" value="1"/>
</dbReference>
<dbReference type="GO" id="GO:0046872">
    <property type="term" value="F:metal ion binding"/>
    <property type="evidence" value="ECO:0007669"/>
    <property type="project" value="UniProtKB-KW"/>
</dbReference>
<name>A0A2T2P8N9_CORCC</name>
<keyword evidence="2" id="KW-0812">Transmembrane</keyword>
<dbReference type="EMBL" id="KZ678128">
    <property type="protein sequence ID" value="PSN74024.1"/>
    <property type="molecule type" value="Genomic_DNA"/>
</dbReference>
<evidence type="ECO:0000259" key="3">
    <source>
        <dbReference type="Pfam" id="PF01400"/>
    </source>
</evidence>
<organism evidence="4 5">
    <name type="scientific">Corynespora cassiicola Philippines</name>
    <dbReference type="NCBI Taxonomy" id="1448308"/>
    <lineage>
        <taxon>Eukaryota</taxon>
        <taxon>Fungi</taxon>
        <taxon>Dikarya</taxon>
        <taxon>Ascomycota</taxon>
        <taxon>Pezizomycotina</taxon>
        <taxon>Dothideomycetes</taxon>
        <taxon>Pleosporomycetidae</taxon>
        <taxon>Pleosporales</taxon>
        <taxon>Corynesporascaceae</taxon>
        <taxon>Corynespora</taxon>
    </lineage>
</organism>
<evidence type="ECO:0000313" key="5">
    <source>
        <dbReference type="Proteomes" id="UP000240883"/>
    </source>
</evidence>
<dbReference type="SUPFAM" id="SSF55486">
    <property type="entry name" value="Metalloproteases ('zincins'), catalytic domain"/>
    <property type="match status" value="1"/>
</dbReference>
<dbReference type="GO" id="GO:0006508">
    <property type="term" value="P:proteolysis"/>
    <property type="evidence" value="ECO:0007669"/>
    <property type="project" value="UniProtKB-KW"/>
</dbReference>
<dbReference type="STRING" id="1448308.A0A2T2P8N9"/>
<accession>A0A2T2P8N9</accession>
<keyword evidence="1" id="KW-0482">Metalloprotease</keyword>
<keyword evidence="1" id="KW-0378">Hydrolase</keyword>
<dbReference type="Gene3D" id="3.40.390.10">
    <property type="entry name" value="Collagenase (Catalytic Domain)"/>
    <property type="match status" value="1"/>
</dbReference>
<dbReference type="PANTHER" id="PTHR10127">
    <property type="entry name" value="DISCOIDIN, CUB, EGF, LAMININ , AND ZINC METALLOPROTEASE DOMAIN CONTAINING"/>
    <property type="match status" value="1"/>
</dbReference>
<keyword evidence="5" id="KW-1185">Reference proteome</keyword>
<keyword evidence="2" id="KW-0472">Membrane</keyword>
<feature type="transmembrane region" description="Helical" evidence="2">
    <location>
        <begin position="340"/>
        <end position="362"/>
    </location>
</feature>
<dbReference type="InterPro" id="IPR001506">
    <property type="entry name" value="Peptidase_M12A"/>
</dbReference>
<reference evidence="4 5" key="1">
    <citation type="journal article" date="2018" name="Front. Microbiol.">
        <title>Genome-Wide Analysis of Corynespora cassiicola Leaf Fall Disease Putative Effectors.</title>
        <authorList>
            <person name="Lopez D."/>
            <person name="Ribeiro S."/>
            <person name="Label P."/>
            <person name="Fumanal B."/>
            <person name="Venisse J.S."/>
            <person name="Kohler A."/>
            <person name="de Oliveira R.R."/>
            <person name="Labutti K."/>
            <person name="Lipzen A."/>
            <person name="Lail K."/>
            <person name="Bauer D."/>
            <person name="Ohm R.A."/>
            <person name="Barry K.W."/>
            <person name="Spatafora J."/>
            <person name="Grigoriev I.V."/>
            <person name="Martin F.M."/>
            <person name="Pujade-Renaud V."/>
        </authorList>
    </citation>
    <scope>NUCLEOTIDE SEQUENCE [LARGE SCALE GENOMIC DNA]</scope>
    <source>
        <strain evidence="4 5">Philippines</strain>
    </source>
</reference>
<dbReference type="OrthoDB" id="291007at2759"/>
<dbReference type="EC" id="3.4.24.-" evidence="1"/>
<comment type="cofactor">
    <cofactor evidence="1">
        <name>Zn(2+)</name>
        <dbReference type="ChEBI" id="CHEBI:29105"/>
    </cofactor>
    <text evidence="1">Binds 1 zinc ion per subunit.</text>
</comment>
<sequence>MAVTNQNLISFGFWVVIFIALDYFVDKLVFNPAIYPWPRDNPETITTIQYCYTTPVVKGMFSDYIDEAWDMWKEKLGEPGHENNHSLRLEDIGSYCYINGTDTWNLDVPWNTVAIRDIPAISARASKGFQVSILSIWHLTHFQAFFIMDFDMLRMLLSPRNDTVATIAHEMGHLFGLGHEHQRPDRDRYVSFNCTKLPDYPSMEASLARLNDGVSMERLCEDSEISRRYEFSVGQYVKEDPLSVAYRHLWDMDFDFDSIMIYSSEQLRNRNSDPDDWSSYPIMRWSNETSEQLLENCPRNDVRLIERPYNVSKGDIEKVKAIYPWYGKSGTETKYIRRRYFYTMFALCLGVWAVKHLIYFVFPSLRTVL</sequence>
<gene>
    <name evidence="4" type="ORF">BS50DRAFT_615004</name>
</gene>
<dbReference type="AlphaFoldDB" id="A0A2T2P8N9"/>
<keyword evidence="1" id="KW-0479">Metal-binding</keyword>
<dbReference type="Proteomes" id="UP000240883">
    <property type="component" value="Unassembled WGS sequence"/>
</dbReference>
<evidence type="ECO:0000256" key="1">
    <source>
        <dbReference type="RuleBase" id="RU361183"/>
    </source>
</evidence>
<keyword evidence="2" id="KW-1133">Transmembrane helix</keyword>
<proteinExistence type="predicted"/>
<protein>
    <recommendedName>
        <fullName evidence="1">Metalloendopeptidase</fullName>
        <ecNumber evidence="1">3.4.24.-</ecNumber>
    </recommendedName>
</protein>
<dbReference type="InterPro" id="IPR024079">
    <property type="entry name" value="MetalloPept_cat_dom_sf"/>
</dbReference>
<keyword evidence="1" id="KW-0645">Protease</keyword>
<keyword evidence="1" id="KW-0862">Zinc</keyword>
<dbReference type="PANTHER" id="PTHR10127:SF850">
    <property type="entry name" value="METALLOENDOPEPTIDASE"/>
    <property type="match status" value="1"/>
</dbReference>
<feature type="domain" description="Peptidase M12A" evidence="3">
    <location>
        <begin position="160"/>
        <end position="197"/>
    </location>
</feature>
<feature type="transmembrane region" description="Helical" evidence="2">
    <location>
        <begin position="6"/>
        <end position="25"/>
    </location>
</feature>
<dbReference type="PRINTS" id="PR00480">
    <property type="entry name" value="ASTACIN"/>
</dbReference>
<evidence type="ECO:0000256" key="2">
    <source>
        <dbReference type="SAM" id="Phobius"/>
    </source>
</evidence>
<evidence type="ECO:0000313" key="4">
    <source>
        <dbReference type="EMBL" id="PSN74024.1"/>
    </source>
</evidence>